<protein>
    <submittedName>
        <fullName evidence="1">MxaD family protein</fullName>
    </submittedName>
</protein>
<dbReference type="InterPro" id="IPR023393">
    <property type="entry name" value="START-like_dom_sf"/>
</dbReference>
<accession>A0ABQ3H1X1</accession>
<dbReference type="SUPFAM" id="SSF55961">
    <property type="entry name" value="Bet v1-like"/>
    <property type="match status" value="1"/>
</dbReference>
<dbReference type="Gene3D" id="3.30.530.20">
    <property type="match status" value="1"/>
</dbReference>
<dbReference type="InterPro" id="IPR019587">
    <property type="entry name" value="Polyketide_cyclase/dehydratase"/>
</dbReference>
<dbReference type="EMBL" id="BMYO01000004">
    <property type="protein sequence ID" value="GHD62187.1"/>
    <property type="molecule type" value="Genomic_DNA"/>
</dbReference>
<keyword evidence="2" id="KW-1185">Reference proteome</keyword>
<proteinExistence type="predicted"/>
<dbReference type="PANTHER" id="PTHR39332">
    <property type="entry name" value="BLL4707 PROTEIN"/>
    <property type="match status" value="1"/>
</dbReference>
<sequence>MTFAAGLDQPKIVLEQKFDISAEKVWGKLGTFCSIAHWQSLVRDCLVEERSDGIYRVVVMKNDTAYTERLETFSQSDRSFSYSILSGPLPVSQYRSELKIEARGAESKLIWRAWYTVPEQGDGQKIKSDLEALFRNGINGMSDFLKS</sequence>
<dbReference type="PANTHER" id="PTHR39332:SF7">
    <property type="entry name" value="SRPBCC FAMILY PROTEIN"/>
    <property type="match status" value="1"/>
</dbReference>
<dbReference type="CDD" id="cd07821">
    <property type="entry name" value="PYR_PYL_RCAR_like"/>
    <property type="match status" value="1"/>
</dbReference>
<evidence type="ECO:0000313" key="1">
    <source>
        <dbReference type="EMBL" id="GHD62187.1"/>
    </source>
</evidence>
<organism evidence="1 2">
    <name type="scientific">Jeongeupia chitinilytica</name>
    <dbReference type="NCBI Taxonomy" id="1041641"/>
    <lineage>
        <taxon>Bacteria</taxon>
        <taxon>Pseudomonadati</taxon>
        <taxon>Pseudomonadota</taxon>
        <taxon>Betaproteobacteria</taxon>
        <taxon>Neisseriales</taxon>
        <taxon>Chitinibacteraceae</taxon>
        <taxon>Jeongeupia</taxon>
    </lineage>
</organism>
<dbReference type="Pfam" id="PF10604">
    <property type="entry name" value="Polyketide_cyc2"/>
    <property type="match status" value="1"/>
</dbReference>
<name>A0ABQ3H1X1_9NEIS</name>
<comment type="caution">
    <text evidence="1">The sequence shown here is derived from an EMBL/GenBank/DDBJ whole genome shotgun (WGS) entry which is preliminary data.</text>
</comment>
<gene>
    <name evidence="1" type="ORF">GCM10007350_17760</name>
</gene>
<evidence type="ECO:0000313" key="2">
    <source>
        <dbReference type="Proteomes" id="UP000604737"/>
    </source>
</evidence>
<reference evidence="2" key="1">
    <citation type="journal article" date="2019" name="Int. J. Syst. Evol. Microbiol.">
        <title>The Global Catalogue of Microorganisms (GCM) 10K type strain sequencing project: providing services to taxonomists for standard genome sequencing and annotation.</title>
        <authorList>
            <consortium name="The Broad Institute Genomics Platform"/>
            <consortium name="The Broad Institute Genome Sequencing Center for Infectious Disease"/>
            <person name="Wu L."/>
            <person name="Ma J."/>
        </authorList>
    </citation>
    <scope>NUCLEOTIDE SEQUENCE [LARGE SCALE GENOMIC DNA]</scope>
    <source>
        <strain evidence="2">KCTC 23701</strain>
    </source>
</reference>
<dbReference type="Proteomes" id="UP000604737">
    <property type="component" value="Unassembled WGS sequence"/>
</dbReference>